<feature type="compositionally biased region" description="Low complexity" evidence="1">
    <location>
        <begin position="33"/>
        <end position="62"/>
    </location>
</feature>
<gene>
    <name evidence="2" type="ORF">AVDCRST_MAG40-1892</name>
</gene>
<sequence>CLIASWGSTSRRPPSTCTSVLTAPRSRCPTRPPACGASSGGSPRSRPRSSSPTRPGGSSGRSWTPCTP</sequence>
<proteinExistence type="predicted"/>
<feature type="non-terminal residue" evidence="2">
    <location>
        <position position="1"/>
    </location>
</feature>
<evidence type="ECO:0000313" key="2">
    <source>
        <dbReference type="EMBL" id="CAA9330801.1"/>
    </source>
</evidence>
<evidence type="ECO:0000256" key="1">
    <source>
        <dbReference type="SAM" id="MobiDB-lite"/>
    </source>
</evidence>
<accession>A0A6J4LHD9</accession>
<name>A0A6J4LHD9_9BACT</name>
<reference evidence="2" key="1">
    <citation type="submission" date="2020-02" db="EMBL/GenBank/DDBJ databases">
        <authorList>
            <person name="Meier V. D."/>
        </authorList>
    </citation>
    <scope>NUCLEOTIDE SEQUENCE</scope>
    <source>
        <strain evidence="2">AVDCRST_MAG40</strain>
    </source>
</reference>
<protein>
    <submittedName>
        <fullName evidence="2">Mobile element protein</fullName>
    </submittedName>
</protein>
<feature type="non-terminal residue" evidence="2">
    <location>
        <position position="68"/>
    </location>
</feature>
<dbReference type="AlphaFoldDB" id="A0A6J4LHD9"/>
<feature type="compositionally biased region" description="Low complexity" evidence="1">
    <location>
        <begin position="8"/>
        <end position="19"/>
    </location>
</feature>
<organism evidence="2">
    <name type="scientific">uncultured Gemmatimonadaceae bacterium</name>
    <dbReference type="NCBI Taxonomy" id="246130"/>
    <lineage>
        <taxon>Bacteria</taxon>
        <taxon>Pseudomonadati</taxon>
        <taxon>Gemmatimonadota</taxon>
        <taxon>Gemmatimonadia</taxon>
        <taxon>Gemmatimonadales</taxon>
        <taxon>Gemmatimonadaceae</taxon>
        <taxon>environmental samples</taxon>
    </lineage>
</organism>
<feature type="region of interest" description="Disordered" evidence="1">
    <location>
        <begin position="1"/>
        <end position="68"/>
    </location>
</feature>
<dbReference type="EMBL" id="CADCTX010000587">
    <property type="protein sequence ID" value="CAA9330801.1"/>
    <property type="molecule type" value="Genomic_DNA"/>
</dbReference>